<proteinExistence type="predicted"/>
<reference evidence="1" key="1">
    <citation type="submission" date="2022-12" db="EMBL/GenBank/DDBJ databases">
        <title>Isolation and characterisation of novel Methanocorpusculum spp. from native Australian herbivores indicates the genus is ancestrally host-associated.</title>
        <authorList>
            <person name="Volmer J.G."/>
            <person name="Soo R.M."/>
            <person name="Evans P.N."/>
            <person name="Hoedt E.C."/>
            <person name="Astorga Alsina A.L."/>
            <person name="Woodcroft B.J."/>
            <person name="Tyson G.W."/>
            <person name="Hugenholtz P."/>
            <person name="Morrison M."/>
        </authorList>
    </citation>
    <scope>NUCLEOTIDE SEQUENCE</scope>
    <source>
        <strain evidence="1">CW153</strain>
    </source>
</reference>
<keyword evidence="2" id="KW-1185">Reference proteome</keyword>
<gene>
    <name evidence="1" type="ORF">O0S09_03220</name>
</gene>
<protein>
    <submittedName>
        <fullName evidence="1">Uncharacterized protein</fullName>
    </submittedName>
</protein>
<name>A0ABT4IKI5_9EURY</name>
<organism evidence="1 2">
    <name type="scientific">Methanocorpusculum vombati</name>
    <dbReference type="NCBI Taxonomy" id="3002864"/>
    <lineage>
        <taxon>Archaea</taxon>
        <taxon>Methanobacteriati</taxon>
        <taxon>Methanobacteriota</taxon>
        <taxon>Stenosarchaea group</taxon>
        <taxon>Methanomicrobia</taxon>
        <taxon>Methanomicrobiales</taxon>
        <taxon>Methanocorpusculaceae</taxon>
        <taxon>Methanocorpusculum</taxon>
    </lineage>
</organism>
<accession>A0ABT4IKI5</accession>
<comment type="caution">
    <text evidence="1">The sequence shown here is derived from an EMBL/GenBank/DDBJ whole genome shotgun (WGS) entry which is preliminary data.</text>
</comment>
<dbReference type="RefSeq" id="WP_268922494.1">
    <property type="nucleotide sequence ID" value="NZ_JAPTGC010000003.1"/>
</dbReference>
<evidence type="ECO:0000313" key="2">
    <source>
        <dbReference type="Proteomes" id="UP001141336"/>
    </source>
</evidence>
<dbReference type="EMBL" id="JAPTGC010000003">
    <property type="protein sequence ID" value="MCZ0862265.1"/>
    <property type="molecule type" value="Genomic_DNA"/>
</dbReference>
<evidence type="ECO:0000313" key="1">
    <source>
        <dbReference type="EMBL" id="MCZ0862265.1"/>
    </source>
</evidence>
<sequence>MNFLENALKSQIPEPLIRAASALADVYENSEIKKKLEETGNTGVISVVSGNHLIQAIIYNLTDDQIAAINAAQEQIITGGGNAE</sequence>
<dbReference type="Proteomes" id="UP001141336">
    <property type="component" value="Unassembled WGS sequence"/>
</dbReference>